<sequence length="286" mass="31094">MKIAFADLDGTLLNDQKQISNTTVRAIRRWQQAGNQFLIASGRYYRDVQGLLNQVDLNLPIIALNGAVTLDRAGEVIDAQRLQADSVVLEQVQAFCEAHHLIYLVYCTDGSYVRQYPDLINNLAELALATTKSISDTIHKMQFYFDQFYGKSTPVTVPFALARQPAVLKFEIFTGDPTALDSCREIVGDAFEVSYSSPRNLELTAKGVNKGLAVQHYLAGVKSESVTSYAFGNGQNDLSLFKAVDLGVAVANAPAAIRKAADKITVTNNSAGVAAVLNAILDDAEK</sequence>
<dbReference type="Pfam" id="PF08282">
    <property type="entry name" value="Hydrolase_3"/>
    <property type="match status" value="1"/>
</dbReference>
<evidence type="ECO:0000313" key="2">
    <source>
        <dbReference type="Proteomes" id="UP001596227"/>
    </source>
</evidence>
<dbReference type="PRINTS" id="PR00119">
    <property type="entry name" value="CATATPASE"/>
</dbReference>
<dbReference type="SUPFAM" id="SSF56784">
    <property type="entry name" value="HAD-like"/>
    <property type="match status" value="1"/>
</dbReference>
<gene>
    <name evidence="1" type="ORF">ACFQH1_09555</name>
</gene>
<dbReference type="NCBIfam" id="TIGR00099">
    <property type="entry name" value="Cof-subfamily"/>
    <property type="match status" value="1"/>
</dbReference>
<dbReference type="NCBIfam" id="TIGR01484">
    <property type="entry name" value="HAD-SF-IIB"/>
    <property type="match status" value="1"/>
</dbReference>
<accession>A0ABW1UH77</accession>
<proteinExistence type="predicted"/>
<evidence type="ECO:0000313" key="1">
    <source>
        <dbReference type="EMBL" id="MFC6295443.1"/>
    </source>
</evidence>
<dbReference type="InterPro" id="IPR023214">
    <property type="entry name" value="HAD_sf"/>
</dbReference>
<keyword evidence="1" id="KW-0378">Hydrolase</keyword>
<dbReference type="RefSeq" id="WP_137608202.1">
    <property type="nucleotide sequence ID" value="NZ_BJDH01000012.1"/>
</dbReference>
<dbReference type="Gene3D" id="3.30.1240.10">
    <property type="match status" value="1"/>
</dbReference>
<reference evidence="2" key="1">
    <citation type="journal article" date="2019" name="Int. J. Syst. Evol. Microbiol.">
        <title>The Global Catalogue of Microorganisms (GCM) 10K type strain sequencing project: providing services to taxonomists for standard genome sequencing and annotation.</title>
        <authorList>
            <consortium name="The Broad Institute Genomics Platform"/>
            <consortium name="The Broad Institute Genome Sequencing Center for Infectious Disease"/>
            <person name="Wu L."/>
            <person name="Ma J."/>
        </authorList>
    </citation>
    <scope>NUCLEOTIDE SEQUENCE [LARGE SCALE GENOMIC DNA]</scope>
    <source>
        <strain evidence="2">CCM 8934</strain>
    </source>
</reference>
<dbReference type="Proteomes" id="UP001596227">
    <property type="component" value="Unassembled WGS sequence"/>
</dbReference>
<dbReference type="EC" id="3.1.3.-" evidence="1"/>
<dbReference type="InterPro" id="IPR000150">
    <property type="entry name" value="Cof"/>
</dbReference>
<dbReference type="EMBL" id="JBHSSB010000028">
    <property type="protein sequence ID" value="MFC6295443.1"/>
    <property type="molecule type" value="Genomic_DNA"/>
</dbReference>
<name>A0ABW1UH77_9LACO</name>
<keyword evidence="2" id="KW-1185">Reference proteome</keyword>
<dbReference type="PROSITE" id="PS01228">
    <property type="entry name" value="COF_1"/>
    <property type="match status" value="1"/>
</dbReference>
<dbReference type="PANTHER" id="PTHR10000">
    <property type="entry name" value="PHOSPHOSERINE PHOSPHATASE"/>
    <property type="match status" value="1"/>
</dbReference>
<dbReference type="PANTHER" id="PTHR10000:SF8">
    <property type="entry name" value="HAD SUPERFAMILY HYDROLASE-LIKE, TYPE 3"/>
    <property type="match status" value="1"/>
</dbReference>
<dbReference type="InterPro" id="IPR036412">
    <property type="entry name" value="HAD-like_sf"/>
</dbReference>
<protein>
    <submittedName>
        <fullName evidence="1">Cof-type HAD-IIB family hydrolase</fullName>
        <ecNumber evidence="1">3.1.3.-</ecNumber>
    </submittedName>
</protein>
<dbReference type="GO" id="GO:0016787">
    <property type="term" value="F:hydrolase activity"/>
    <property type="evidence" value="ECO:0007669"/>
    <property type="project" value="UniProtKB-KW"/>
</dbReference>
<comment type="caution">
    <text evidence="1">The sequence shown here is derived from an EMBL/GenBank/DDBJ whole genome shotgun (WGS) entry which is preliminary data.</text>
</comment>
<dbReference type="InterPro" id="IPR006379">
    <property type="entry name" value="HAD-SF_hydro_IIB"/>
</dbReference>
<dbReference type="Gene3D" id="3.40.50.1000">
    <property type="entry name" value="HAD superfamily/HAD-like"/>
    <property type="match status" value="1"/>
</dbReference>
<organism evidence="1 2">
    <name type="scientific">Lactiplantibacillus daoliensis</name>
    <dbReference type="NCBI Taxonomy" id="2559916"/>
    <lineage>
        <taxon>Bacteria</taxon>
        <taxon>Bacillati</taxon>
        <taxon>Bacillota</taxon>
        <taxon>Bacilli</taxon>
        <taxon>Lactobacillales</taxon>
        <taxon>Lactobacillaceae</taxon>
        <taxon>Lactiplantibacillus</taxon>
    </lineage>
</organism>
<dbReference type="SFLD" id="SFLDG01140">
    <property type="entry name" value="C2.B:_Phosphomannomutase_and_P"/>
    <property type="match status" value="1"/>
</dbReference>
<dbReference type="SFLD" id="SFLDS00003">
    <property type="entry name" value="Haloacid_Dehalogenase"/>
    <property type="match status" value="1"/>
</dbReference>
<dbReference type="CDD" id="cd07516">
    <property type="entry name" value="HAD_Pase"/>
    <property type="match status" value="1"/>
</dbReference>